<reference evidence="14 15" key="1">
    <citation type="submission" date="2020-10" db="EMBL/GenBank/DDBJ databases">
        <title>Identification of Nocardia species via Next-generation sequencing and recognition of intraspecies genetic diversity.</title>
        <authorList>
            <person name="Li P."/>
            <person name="Li P."/>
            <person name="Lu B."/>
        </authorList>
    </citation>
    <scope>NUCLEOTIDE SEQUENCE [LARGE SCALE GENOMIC DNA]</scope>
    <source>
        <strain evidence="14 15">BJ06-0157</strain>
    </source>
</reference>
<protein>
    <recommendedName>
        <fullName evidence="10">DNA 3'-5' helicase</fullName>
        <ecNumber evidence="10">5.6.2.4</ecNumber>
    </recommendedName>
</protein>
<keyword evidence="7" id="KW-0234">DNA repair</keyword>
<keyword evidence="6 12" id="KW-0067">ATP-binding</keyword>
<dbReference type="Pfam" id="PF13361">
    <property type="entry name" value="UvrD_C"/>
    <property type="match status" value="1"/>
</dbReference>
<name>A0ABS0CTM8_9NOCA</name>
<evidence type="ECO:0000256" key="1">
    <source>
        <dbReference type="ARBA" id="ARBA00009922"/>
    </source>
</evidence>
<dbReference type="GO" id="GO:0004386">
    <property type="term" value="F:helicase activity"/>
    <property type="evidence" value="ECO:0007669"/>
    <property type="project" value="UniProtKB-KW"/>
</dbReference>
<dbReference type="Gene3D" id="1.10.10.160">
    <property type="match status" value="1"/>
</dbReference>
<evidence type="ECO:0000256" key="8">
    <source>
        <dbReference type="ARBA" id="ARBA00023235"/>
    </source>
</evidence>
<dbReference type="InterPro" id="IPR000212">
    <property type="entry name" value="DNA_helicase_UvrD/REP"/>
</dbReference>
<sequence>MNPDTWPGRVADALHRIPGLTAPQHSFLAEALAEPDRRLLVHRNVAHPPDDHAHALLICGTGLFALCFTADVPVRLDRIRHHVEAKFGKVQFGREKVVPHDVQIVLLVPGEIGVREDGRFALAGPAELDRVIRARDRRLRPSRVGAIARTVADQAVEYDLVEIEEPPDEAPALLDRSDVTAAQRDAALHRPFQHWMTFLDPDQEALVSRMYTGPARLAGPAGTGKTVVALHRMARQAKRSTGRQLYTTFVKTLANCQETYFRRLAPGTEGRVHFASLHSWAMDFLAQRIAPPNLDPVGADRAFAQVWERARADFEAVEPRGSYWREEIDRVIKGREINDLDVYQRVERHGRNGIRLDDAQRADVWHKLYVPYVREMRRRGISDYSDVIAIALAEIRNEPLAQPYEAVVVDEVQDMTLAGLRLAHAIAGGNGSSPLLLLGDGQQQVYAGGWRMADAGITLRGRGEILRVNYRNRRRVWENAAGIDAVNALGDFDGESGVSLRDADVTLPDGAVQIWRGPDQYLESALVTGIRECGRPLADIAVLTRTNLEADRIVGALDAVGIATLSLTEFDGKPCAAVKVGTVHRAKGLDFAAVFHPTWSSGAAPPTGASRERAELADRQKLVAITRARDYAWIGVRDDRLEIDRT</sequence>
<evidence type="ECO:0000256" key="7">
    <source>
        <dbReference type="ARBA" id="ARBA00023204"/>
    </source>
</evidence>
<feature type="domain" description="UvrD-like helicase ATP-binding" evidence="13">
    <location>
        <begin position="198"/>
        <end position="483"/>
    </location>
</feature>
<dbReference type="Proteomes" id="UP000702209">
    <property type="component" value="Unassembled WGS sequence"/>
</dbReference>
<comment type="similarity">
    <text evidence="1">Belongs to the helicase family. UvrD subfamily.</text>
</comment>
<keyword evidence="8" id="KW-0413">Isomerase</keyword>
<dbReference type="InterPro" id="IPR013986">
    <property type="entry name" value="DExx_box_DNA_helicase_dom_sf"/>
</dbReference>
<evidence type="ECO:0000256" key="4">
    <source>
        <dbReference type="ARBA" id="ARBA00022801"/>
    </source>
</evidence>
<evidence type="ECO:0000256" key="11">
    <source>
        <dbReference type="ARBA" id="ARBA00048988"/>
    </source>
</evidence>
<evidence type="ECO:0000256" key="10">
    <source>
        <dbReference type="ARBA" id="ARBA00034808"/>
    </source>
</evidence>
<comment type="catalytic activity">
    <reaction evidence="11">
        <text>ATP + H2O = ADP + phosphate + H(+)</text>
        <dbReference type="Rhea" id="RHEA:13065"/>
        <dbReference type="ChEBI" id="CHEBI:15377"/>
        <dbReference type="ChEBI" id="CHEBI:15378"/>
        <dbReference type="ChEBI" id="CHEBI:30616"/>
        <dbReference type="ChEBI" id="CHEBI:43474"/>
        <dbReference type="ChEBI" id="CHEBI:456216"/>
        <dbReference type="EC" id="5.6.2.4"/>
    </reaction>
</comment>
<dbReference type="Gene3D" id="3.40.50.300">
    <property type="entry name" value="P-loop containing nucleotide triphosphate hydrolases"/>
    <property type="match status" value="2"/>
</dbReference>
<proteinExistence type="inferred from homology"/>
<evidence type="ECO:0000313" key="15">
    <source>
        <dbReference type="Proteomes" id="UP000702209"/>
    </source>
</evidence>
<dbReference type="Pfam" id="PF00580">
    <property type="entry name" value="UvrD-helicase"/>
    <property type="match status" value="1"/>
</dbReference>
<evidence type="ECO:0000256" key="6">
    <source>
        <dbReference type="ARBA" id="ARBA00022840"/>
    </source>
</evidence>
<comment type="catalytic activity">
    <reaction evidence="9">
        <text>Couples ATP hydrolysis with the unwinding of duplex DNA by translocating in the 3'-5' direction.</text>
        <dbReference type="EC" id="5.6.2.4"/>
    </reaction>
</comment>
<dbReference type="PANTHER" id="PTHR11070">
    <property type="entry name" value="UVRD / RECB / PCRA DNA HELICASE FAMILY MEMBER"/>
    <property type="match status" value="1"/>
</dbReference>
<feature type="binding site" evidence="12">
    <location>
        <begin position="219"/>
        <end position="226"/>
    </location>
    <ligand>
        <name>ATP</name>
        <dbReference type="ChEBI" id="CHEBI:30616"/>
    </ligand>
</feature>
<comment type="caution">
    <text evidence="14">The sequence shown here is derived from an EMBL/GenBank/DDBJ whole genome shotgun (WGS) entry which is preliminary data.</text>
</comment>
<gene>
    <name evidence="14" type="ORF">IU459_16820</name>
</gene>
<organism evidence="14 15">
    <name type="scientific">Nocardia amamiensis</name>
    <dbReference type="NCBI Taxonomy" id="404578"/>
    <lineage>
        <taxon>Bacteria</taxon>
        <taxon>Bacillati</taxon>
        <taxon>Actinomycetota</taxon>
        <taxon>Actinomycetes</taxon>
        <taxon>Mycobacteriales</taxon>
        <taxon>Nocardiaceae</taxon>
        <taxon>Nocardia</taxon>
    </lineage>
</organism>
<dbReference type="InterPro" id="IPR014016">
    <property type="entry name" value="UvrD-like_ATP-bd"/>
</dbReference>
<evidence type="ECO:0000256" key="9">
    <source>
        <dbReference type="ARBA" id="ARBA00034617"/>
    </source>
</evidence>
<keyword evidence="4 12" id="KW-0378">Hydrolase</keyword>
<keyword evidence="2 12" id="KW-0547">Nucleotide-binding</keyword>
<evidence type="ECO:0000256" key="2">
    <source>
        <dbReference type="ARBA" id="ARBA00022741"/>
    </source>
</evidence>
<dbReference type="PROSITE" id="PS51198">
    <property type="entry name" value="UVRD_HELICASE_ATP_BIND"/>
    <property type="match status" value="1"/>
</dbReference>
<dbReference type="EMBL" id="JADLQX010000011">
    <property type="protein sequence ID" value="MBF6299193.1"/>
    <property type="molecule type" value="Genomic_DNA"/>
</dbReference>
<dbReference type="InterPro" id="IPR014017">
    <property type="entry name" value="DNA_helicase_UvrD-like_C"/>
</dbReference>
<accession>A0ABS0CTM8</accession>
<evidence type="ECO:0000256" key="5">
    <source>
        <dbReference type="ARBA" id="ARBA00022806"/>
    </source>
</evidence>
<keyword evidence="3" id="KW-0227">DNA damage</keyword>
<dbReference type="SUPFAM" id="SSF52540">
    <property type="entry name" value="P-loop containing nucleoside triphosphate hydrolases"/>
    <property type="match status" value="1"/>
</dbReference>
<dbReference type="InterPro" id="IPR027417">
    <property type="entry name" value="P-loop_NTPase"/>
</dbReference>
<keyword evidence="5 12" id="KW-0347">Helicase</keyword>
<evidence type="ECO:0000259" key="13">
    <source>
        <dbReference type="PROSITE" id="PS51198"/>
    </source>
</evidence>
<dbReference type="RefSeq" id="WP_195130472.1">
    <property type="nucleotide sequence ID" value="NZ_JADLQX010000011.1"/>
</dbReference>
<evidence type="ECO:0000256" key="12">
    <source>
        <dbReference type="PROSITE-ProRule" id="PRU00560"/>
    </source>
</evidence>
<dbReference type="EC" id="5.6.2.4" evidence="10"/>
<dbReference type="PANTHER" id="PTHR11070:SF45">
    <property type="entry name" value="DNA 3'-5' HELICASE"/>
    <property type="match status" value="1"/>
</dbReference>
<evidence type="ECO:0000256" key="3">
    <source>
        <dbReference type="ARBA" id="ARBA00022763"/>
    </source>
</evidence>
<evidence type="ECO:0000313" key="14">
    <source>
        <dbReference type="EMBL" id="MBF6299193.1"/>
    </source>
</evidence>
<keyword evidence="15" id="KW-1185">Reference proteome</keyword>